<dbReference type="EMBL" id="JAGQKX010000155">
    <property type="protein sequence ID" value="MCA9390626.1"/>
    <property type="molecule type" value="Genomic_DNA"/>
</dbReference>
<keyword evidence="3" id="KW-0804">Transcription</keyword>
<dbReference type="PROSITE" id="PS50995">
    <property type="entry name" value="HTH_MARR_2"/>
    <property type="match status" value="1"/>
</dbReference>
<evidence type="ECO:0000259" key="4">
    <source>
        <dbReference type="PROSITE" id="PS50995"/>
    </source>
</evidence>
<protein>
    <submittedName>
        <fullName evidence="5">Winged helix DNA-binding protein</fullName>
    </submittedName>
</protein>
<dbReference type="InterPro" id="IPR036390">
    <property type="entry name" value="WH_DNA-bd_sf"/>
</dbReference>
<dbReference type="SUPFAM" id="SSF46785">
    <property type="entry name" value="Winged helix' DNA-binding domain"/>
    <property type="match status" value="1"/>
</dbReference>
<organism evidence="5 6">
    <name type="scientific">candidate division WWE3 bacterium</name>
    <dbReference type="NCBI Taxonomy" id="2053526"/>
    <lineage>
        <taxon>Bacteria</taxon>
        <taxon>Katanobacteria</taxon>
    </lineage>
</organism>
<dbReference type="Proteomes" id="UP000701698">
    <property type="component" value="Unassembled WGS sequence"/>
</dbReference>
<evidence type="ECO:0000256" key="2">
    <source>
        <dbReference type="ARBA" id="ARBA00023125"/>
    </source>
</evidence>
<evidence type="ECO:0000313" key="5">
    <source>
        <dbReference type="EMBL" id="MCA9390626.1"/>
    </source>
</evidence>
<dbReference type="PANTHER" id="PTHR42756:SF1">
    <property type="entry name" value="TRANSCRIPTIONAL REPRESSOR OF EMRAB OPERON"/>
    <property type="match status" value="1"/>
</dbReference>
<dbReference type="GO" id="GO:0003677">
    <property type="term" value="F:DNA binding"/>
    <property type="evidence" value="ECO:0007669"/>
    <property type="project" value="UniProtKB-KW"/>
</dbReference>
<reference evidence="5" key="1">
    <citation type="submission" date="2020-04" db="EMBL/GenBank/DDBJ databases">
        <authorList>
            <person name="Zhang T."/>
        </authorList>
    </citation>
    <scope>NUCLEOTIDE SEQUENCE</scope>
    <source>
        <strain evidence="5">HKST-UBA01</strain>
    </source>
</reference>
<gene>
    <name evidence="5" type="ORF">KC571_04450</name>
</gene>
<proteinExistence type="predicted"/>
<name>A0A955RPP6_UNCKA</name>
<feature type="non-terminal residue" evidence="5">
    <location>
        <position position="1"/>
    </location>
</feature>
<dbReference type="Gene3D" id="1.10.10.10">
    <property type="entry name" value="Winged helix-like DNA-binding domain superfamily/Winged helix DNA-binding domain"/>
    <property type="match status" value="1"/>
</dbReference>
<comment type="caution">
    <text evidence="5">The sequence shown here is derived from an EMBL/GenBank/DDBJ whole genome shotgun (WGS) entry which is preliminary data.</text>
</comment>
<keyword evidence="2 5" id="KW-0238">DNA-binding</keyword>
<dbReference type="PRINTS" id="PR00598">
    <property type="entry name" value="HTHMARR"/>
</dbReference>
<keyword evidence="1" id="KW-0805">Transcription regulation</keyword>
<accession>A0A955RPP6</accession>
<dbReference type="InterPro" id="IPR036388">
    <property type="entry name" value="WH-like_DNA-bd_sf"/>
</dbReference>
<evidence type="ECO:0000313" key="6">
    <source>
        <dbReference type="Proteomes" id="UP000701698"/>
    </source>
</evidence>
<dbReference type="AlphaFoldDB" id="A0A955RPP6"/>
<dbReference type="GO" id="GO:0003700">
    <property type="term" value="F:DNA-binding transcription factor activity"/>
    <property type="evidence" value="ECO:0007669"/>
    <property type="project" value="InterPro"/>
</dbReference>
<evidence type="ECO:0000256" key="1">
    <source>
        <dbReference type="ARBA" id="ARBA00023015"/>
    </source>
</evidence>
<feature type="domain" description="HTH marR-type" evidence="4">
    <location>
        <begin position="1"/>
        <end position="76"/>
    </location>
</feature>
<evidence type="ECO:0000256" key="3">
    <source>
        <dbReference type="ARBA" id="ARBA00023163"/>
    </source>
</evidence>
<sequence>SAAIAQYLNRLEKSGLIEKQTDQDDKRISRIFVSDKGRKELKPIKKVFSERFGEILSPLSHEELDQLIVLHRKILASLEAKHTHENS</sequence>
<reference evidence="5" key="2">
    <citation type="journal article" date="2021" name="Microbiome">
        <title>Successional dynamics and alternative stable states in a saline activated sludge microbial community over 9 years.</title>
        <authorList>
            <person name="Wang Y."/>
            <person name="Ye J."/>
            <person name="Ju F."/>
            <person name="Liu L."/>
            <person name="Boyd J.A."/>
            <person name="Deng Y."/>
            <person name="Parks D.H."/>
            <person name="Jiang X."/>
            <person name="Yin X."/>
            <person name="Woodcroft B.J."/>
            <person name="Tyson G.W."/>
            <person name="Hugenholtz P."/>
            <person name="Polz M.F."/>
            <person name="Zhang T."/>
        </authorList>
    </citation>
    <scope>NUCLEOTIDE SEQUENCE</scope>
    <source>
        <strain evidence="5">HKST-UBA01</strain>
    </source>
</reference>
<dbReference type="InterPro" id="IPR000835">
    <property type="entry name" value="HTH_MarR-typ"/>
</dbReference>
<dbReference type="PANTHER" id="PTHR42756">
    <property type="entry name" value="TRANSCRIPTIONAL REGULATOR, MARR"/>
    <property type="match status" value="1"/>
</dbReference>